<accession>A0A7S1YLW2</accession>
<gene>
    <name evidence="2" type="ORF">GOCE00092_LOCUS27733</name>
</gene>
<sequence length="325" mass="36138">MELEQLRLCCFFLDAMMTTKDPVRSLLAHPNPQKSDSTVSQFSKRRVRMCNAAESERDSRKDECCGRPQNEMPSVVSAVDDLEAKILQRVAAITLSDWGKKLSGDDEATTPEVSLLTEDESTETPTVFSEQSSFAMPSSAGSGSKRKSQRSTSEASHTPRVANQGIGTTPLRKKRRSQLLASAPRIPDSPTLDESRGRINPLAHIPYPSFSPFDIYDNRMDRLAASPKFPDHILTPVESSSRLASDNISPLPEESFQTPPIRMSALARRRAMREKKRKVPFFPNLDPEEEDDEQGPLSSLDSLALSLDTTFPSPIRPMLSPYREG</sequence>
<dbReference type="EMBL" id="HBGK01052690">
    <property type="protein sequence ID" value="CAD9311995.1"/>
    <property type="molecule type" value="Transcribed_RNA"/>
</dbReference>
<feature type="region of interest" description="Disordered" evidence="1">
    <location>
        <begin position="100"/>
        <end position="203"/>
    </location>
</feature>
<evidence type="ECO:0000256" key="1">
    <source>
        <dbReference type="SAM" id="MobiDB-lite"/>
    </source>
</evidence>
<protein>
    <submittedName>
        <fullName evidence="2">Uncharacterized protein</fullName>
    </submittedName>
</protein>
<name>A0A7S1YLW2_9STRA</name>
<evidence type="ECO:0000313" key="2">
    <source>
        <dbReference type="EMBL" id="CAD9311995.1"/>
    </source>
</evidence>
<feature type="compositionally biased region" description="Polar residues" evidence="1">
    <location>
        <begin position="123"/>
        <end position="142"/>
    </location>
</feature>
<reference evidence="2" key="1">
    <citation type="submission" date="2021-01" db="EMBL/GenBank/DDBJ databases">
        <authorList>
            <person name="Corre E."/>
            <person name="Pelletier E."/>
            <person name="Niang G."/>
            <person name="Scheremetjew M."/>
            <person name="Finn R."/>
            <person name="Kale V."/>
            <person name="Holt S."/>
            <person name="Cochrane G."/>
            <person name="Meng A."/>
            <person name="Brown T."/>
            <person name="Cohen L."/>
        </authorList>
    </citation>
    <scope>NUCLEOTIDE SEQUENCE</scope>
    <source>
        <strain evidence="2">CCMP 410</strain>
    </source>
</reference>
<dbReference type="AlphaFoldDB" id="A0A7S1YLW2"/>
<feature type="region of interest" description="Disordered" evidence="1">
    <location>
        <begin position="274"/>
        <end position="303"/>
    </location>
</feature>
<proteinExistence type="predicted"/>
<organism evidence="2">
    <name type="scientific">Grammatophora oceanica</name>
    <dbReference type="NCBI Taxonomy" id="210454"/>
    <lineage>
        <taxon>Eukaryota</taxon>
        <taxon>Sar</taxon>
        <taxon>Stramenopiles</taxon>
        <taxon>Ochrophyta</taxon>
        <taxon>Bacillariophyta</taxon>
        <taxon>Fragilariophyceae</taxon>
        <taxon>Fragilariophycidae</taxon>
        <taxon>Rhabdonematales</taxon>
        <taxon>Grammatophoraceae</taxon>
        <taxon>Grammatophora</taxon>
    </lineage>
</organism>